<dbReference type="Proteomes" id="UP001597413">
    <property type="component" value="Unassembled WGS sequence"/>
</dbReference>
<feature type="domain" description="ParB-like N-terminal" evidence="1">
    <location>
        <begin position="10"/>
        <end position="103"/>
    </location>
</feature>
<proteinExistence type="predicted"/>
<dbReference type="Gene3D" id="1.10.10.2830">
    <property type="match status" value="1"/>
</dbReference>
<comment type="caution">
    <text evidence="2">The sequence shown here is derived from an EMBL/GenBank/DDBJ whole genome shotgun (WGS) entry which is preliminary data.</text>
</comment>
<dbReference type="SMART" id="SM00470">
    <property type="entry name" value="ParB"/>
    <property type="match status" value="1"/>
</dbReference>
<evidence type="ECO:0000259" key="1">
    <source>
        <dbReference type="SMART" id="SM00470"/>
    </source>
</evidence>
<organism evidence="2 3">
    <name type="scientific">Rhodobacter lacus</name>
    <dbReference type="NCBI Taxonomy" id="1641972"/>
    <lineage>
        <taxon>Bacteria</taxon>
        <taxon>Pseudomonadati</taxon>
        <taxon>Pseudomonadota</taxon>
        <taxon>Alphaproteobacteria</taxon>
        <taxon>Rhodobacterales</taxon>
        <taxon>Rhodobacter group</taxon>
        <taxon>Rhodobacter</taxon>
    </lineage>
</organism>
<dbReference type="InterPro" id="IPR036086">
    <property type="entry name" value="ParB/Sulfiredoxin_sf"/>
</dbReference>
<reference evidence="3" key="1">
    <citation type="journal article" date="2019" name="Int. J. Syst. Evol. Microbiol.">
        <title>The Global Catalogue of Microorganisms (GCM) 10K type strain sequencing project: providing services to taxonomists for standard genome sequencing and annotation.</title>
        <authorList>
            <consortium name="The Broad Institute Genomics Platform"/>
            <consortium name="The Broad Institute Genome Sequencing Center for Infectious Disease"/>
            <person name="Wu L."/>
            <person name="Ma J."/>
        </authorList>
    </citation>
    <scope>NUCLEOTIDE SEQUENCE [LARGE SCALE GENOMIC DNA]</scope>
    <source>
        <strain evidence="3">CCUG 55131</strain>
    </source>
</reference>
<dbReference type="SUPFAM" id="SSF110849">
    <property type="entry name" value="ParB/Sulfiredoxin"/>
    <property type="match status" value="1"/>
</dbReference>
<protein>
    <submittedName>
        <fullName evidence="2">ParB/RepB/Spo0J family partition protein</fullName>
    </submittedName>
</protein>
<name>A0ABW5ABJ7_9RHOB</name>
<sequence>MNAKADPIIAIVPLDRLEIAPENPRSDASVDQAALSHLADNIAKVGILSPLIGYDYGGKVFITVGGRRTRALRLLAEDGITPDIPVDIRPQAEAINAGHAEQLSHSLMSPLDELKIFARPEYAAASDEDLAALVARSARYVMQRRKILSLPAAVLEKVMAGEITVSQAAGLSCLDTEEQVENWLAHIRNNPRITGDEIRNSFIRGAVIWGKDKRCEEVSIDEYKAAGGRLQGDLFGDEIIVLDVETLNTLFRDKITAQMQERAKAEGWFAAEEIEPGVDFYAIKRHPGCNDFTDEEAEEFDELPSKWQLEAMIEEGDEAAEELLARYLELEPRSKVRHPPELKANLLLAYQIGPGGYVNIREGAIPNTKEQLEALYEGHWLRRPEPVQETAQEEKKDALSATLQADIARLKLHALRMELLRTPIKVQALYLRHLSNRLGYTTTFTDRPDKINEPDPSLGFAVTDLWAKTEEADAALHDADIEGMSKDLVQRAFAFKLLRCMSTSHPLVKQVSYAELRKFWAPDAAFMARYSKPALLDLIKTASPEATGNDNLKKSALAQMASDMLSKNVKIAPAGF</sequence>
<dbReference type="InterPro" id="IPR050336">
    <property type="entry name" value="Chromosome_partition/occlusion"/>
</dbReference>
<accession>A0ABW5ABJ7</accession>
<dbReference type="PANTHER" id="PTHR33375">
    <property type="entry name" value="CHROMOSOME-PARTITIONING PROTEIN PARB-RELATED"/>
    <property type="match status" value="1"/>
</dbReference>
<evidence type="ECO:0000313" key="2">
    <source>
        <dbReference type="EMBL" id="MFD2175712.1"/>
    </source>
</evidence>
<dbReference type="Gene3D" id="3.90.1530.30">
    <property type="match status" value="1"/>
</dbReference>
<dbReference type="SUPFAM" id="SSF109709">
    <property type="entry name" value="KorB DNA-binding domain-like"/>
    <property type="match status" value="1"/>
</dbReference>
<dbReference type="InterPro" id="IPR003115">
    <property type="entry name" value="ParB_N"/>
</dbReference>
<dbReference type="PANTHER" id="PTHR33375:SF7">
    <property type="entry name" value="CHROMOSOME 2-PARTITIONING PROTEIN PARB-RELATED"/>
    <property type="match status" value="1"/>
</dbReference>
<dbReference type="EMBL" id="JBHUIX010000018">
    <property type="protein sequence ID" value="MFD2175712.1"/>
    <property type="molecule type" value="Genomic_DNA"/>
</dbReference>
<dbReference type="RefSeq" id="WP_377393046.1">
    <property type="nucleotide sequence ID" value="NZ_JBHUIX010000018.1"/>
</dbReference>
<keyword evidence="3" id="KW-1185">Reference proteome</keyword>
<evidence type="ECO:0000313" key="3">
    <source>
        <dbReference type="Proteomes" id="UP001597413"/>
    </source>
</evidence>
<dbReference type="Pfam" id="PF02195">
    <property type="entry name" value="ParB_N"/>
    <property type="match status" value="1"/>
</dbReference>
<gene>
    <name evidence="2" type="ORF">ACFSM0_16580</name>
</gene>